<dbReference type="SMART" id="SM00165">
    <property type="entry name" value="UBA"/>
    <property type="match status" value="2"/>
</dbReference>
<dbReference type="InterPro" id="IPR009060">
    <property type="entry name" value="UBA-like_sf"/>
</dbReference>
<dbReference type="InterPro" id="IPR008532">
    <property type="entry name" value="NFACT_RNA-bd"/>
</dbReference>
<dbReference type="InterPro" id="IPR041927">
    <property type="entry name" value="UBA2_UBAC1"/>
</dbReference>
<evidence type="ECO:0000259" key="5">
    <source>
        <dbReference type="PROSITE" id="PS50030"/>
    </source>
</evidence>
<dbReference type="PANTHER" id="PTHR13049">
    <property type="entry name" value="DUF814-RELATED"/>
    <property type="match status" value="1"/>
</dbReference>
<comment type="subunit">
    <text evidence="3">Interacts (via cytoplasmic region) with ILK.</text>
</comment>
<dbReference type="Proteomes" id="UP001432146">
    <property type="component" value="Unassembled WGS sequence"/>
</dbReference>
<dbReference type="Gene3D" id="1.10.8.10">
    <property type="entry name" value="DNA helicase RuvA subunit, C-terminal domain"/>
    <property type="match status" value="2"/>
</dbReference>
<feature type="domain" description="UBA" evidence="5">
    <location>
        <begin position="172"/>
        <end position="212"/>
    </location>
</feature>
<dbReference type="CDD" id="cd14304">
    <property type="entry name" value="UBA2_KPC2"/>
    <property type="match status" value="1"/>
</dbReference>
<feature type="compositionally biased region" description="Polar residues" evidence="4">
    <location>
        <begin position="518"/>
        <end position="537"/>
    </location>
</feature>
<evidence type="ECO:0000256" key="4">
    <source>
        <dbReference type="SAM" id="MobiDB-lite"/>
    </source>
</evidence>
<feature type="domain" description="UBA" evidence="5">
    <location>
        <begin position="263"/>
        <end position="303"/>
    </location>
</feature>
<evidence type="ECO:0000256" key="1">
    <source>
        <dbReference type="ARBA" id="ARBA00008998"/>
    </source>
</evidence>
<dbReference type="PROSITE" id="PS50030">
    <property type="entry name" value="UBA"/>
    <property type="match status" value="2"/>
</dbReference>
<dbReference type="InterPro" id="IPR039730">
    <property type="entry name" value="Jlp2/Ccd25"/>
</dbReference>
<dbReference type="AlphaFoldDB" id="A0AAW1A7H1"/>
<dbReference type="EMBL" id="JAWNGG020000047">
    <property type="protein sequence ID" value="KAK9305899.1"/>
    <property type="molecule type" value="Genomic_DNA"/>
</dbReference>
<dbReference type="Pfam" id="PF23326">
    <property type="entry name" value="UBL_UBAC1"/>
    <property type="match status" value="1"/>
</dbReference>
<evidence type="ECO:0000256" key="2">
    <source>
        <dbReference type="ARBA" id="ARBA00016700"/>
    </source>
</evidence>
<name>A0AAW1A7H1_9HYME</name>
<dbReference type="InterPro" id="IPR057650">
    <property type="entry name" value="UBL_UBAC1"/>
</dbReference>
<keyword evidence="7" id="KW-1185">Reference proteome</keyword>
<comment type="caution">
    <text evidence="6">The sequence shown here is derived from an EMBL/GenBank/DDBJ whole genome shotgun (WGS) entry which is preliminary data.</text>
</comment>
<protein>
    <recommendedName>
        <fullName evidence="2">Coiled-coil domain-containing protein 25</fullName>
    </recommendedName>
</protein>
<gene>
    <name evidence="6" type="ORF">QLX08_003263</name>
</gene>
<proteinExistence type="inferred from homology"/>
<reference evidence="6 7" key="1">
    <citation type="submission" date="2024-05" db="EMBL/GenBank/DDBJ databases">
        <title>The nuclear and mitochondrial genome assemblies of Tetragonisca angustula (Apidae: Meliponini), a tiny yet remarkable pollinator in the Neotropics.</title>
        <authorList>
            <person name="Ferrari R."/>
            <person name="Ricardo P.C."/>
            <person name="Dias F.C."/>
            <person name="Araujo N.S."/>
            <person name="Soares D.O."/>
            <person name="Zhou Q.-S."/>
            <person name="Zhu C.-D."/>
            <person name="Coutinho L."/>
            <person name="Airas M.C."/>
            <person name="Batista T.M."/>
        </authorList>
    </citation>
    <scope>NUCLEOTIDE SEQUENCE [LARGE SCALE GENOMIC DNA]</scope>
    <source>
        <strain evidence="6">ASF017062</strain>
        <tissue evidence="6">Abdomen</tissue>
    </source>
</reference>
<evidence type="ECO:0000313" key="7">
    <source>
        <dbReference type="Proteomes" id="UP001432146"/>
    </source>
</evidence>
<accession>A0AAW1A7H1</accession>
<organism evidence="6 7">
    <name type="scientific">Tetragonisca angustula</name>
    <dbReference type="NCBI Taxonomy" id="166442"/>
    <lineage>
        <taxon>Eukaryota</taxon>
        <taxon>Metazoa</taxon>
        <taxon>Ecdysozoa</taxon>
        <taxon>Arthropoda</taxon>
        <taxon>Hexapoda</taxon>
        <taxon>Insecta</taxon>
        <taxon>Pterygota</taxon>
        <taxon>Neoptera</taxon>
        <taxon>Endopterygota</taxon>
        <taxon>Hymenoptera</taxon>
        <taxon>Apocrita</taxon>
        <taxon>Aculeata</taxon>
        <taxon>Apoidea</taxon>
        <taxon>Anthophila</taxon>
        <taxon>Apidae</taxon>
        <taxon>Tetragonisca</taxon>
    </lineage>
</organism>
<comment type="similarity">
    <text evidence="1">Belongs to the CCDC25 family.</text>
</comment>
<dbReference type="Pfam" id="PF22562">
    <property type="entry name" value="UBA_7"/>
    <property type="match status" value="2"/>
</dbReference>
<evidence type="ECO:0000313" key="6">
    <source>
        <dbReference type="EMBL" id="KAK9305899.1"/>
    </source>
</evidence>
<dbReference type="InterPro" id="IPR015940">
    <property type="entry name" value="UBA"/>
</dbReference>
<dbReference type="SUPFAM" id="SSF46934">
    <property type="entry name" value="UBA-like"/>
    <property type="match status" value="2"/>
</dbReference>
<feature type="region of interest" description="Disordered" evidence="4">
    <location>
        <begin position="472"/>
        <end position="543"/>
    </location>
</feature>
<dbReference type="Pfam" id="PF05670">
    <property type="entry name" value="NFACT-R_1"/>
    <property type="match status" value="1"/>
</dbReference>
<evidence type="ECO:0000256" key="3">
    <source>
        <dbReference type="ARBA" id="ARBA00024214"/>
    </source>
</evidence>
<feature type="compositionally biased region" description="Basic and acidic residues" evidence="4">
    <location>
        <begin position="479"/>
        <end position="516"/>
    </location>
</feature>
<dbReference type="PANTHER" id="PTHR13049:SF2">
    <property type="entry name" value="COILED-COIL DOMAIN-CONTAINING PROTEIN 25"/>
    <property type="match status" value="1"/>
</dbReference>
<sequence>MSTSNLFLTIISPEGMIASFNVTSDMTVNTVKTIAIKHFYDDDISKNPTNFRLIHTSKFMQLLDDHKITCVEIDENDELMLINIRPKFIHENLSDDALKGPNKEVILQVTKDLPTHNPIKYIPCLYYPTDFQYELRKILITLVRASAKIILYTSETQRLYDILKEKLRCKTNINPNAMKTITEMGYSNKKVLKALYLRKSNIIEALEWLTEHQNDPEDDNDDEYFDFMSAEEECENLEKEENIPSIVDRLLKHYRECRKIDFKPDLKALQSLLEMGFEEKNIIQALKITENNQINACEWLLGENKYNLENLGPELDSDSSIYKAIMNNPHIQLSLTDPNMLLVVQPPITLFMGTDQYENDELIKWGWPEDVWFHVDKYSSAHVYLRLHLGETIDDIPSTVLEDAAQLVKANSIEGNKMNDIDVVYTMWSNLKKTPGMEIGQVGFHRDKDVRKIHVTKRINTIVNRLNKTKRSEQVNLQAEREQRDRNEREDKKRLLKEQKEREKAEEKRRKEEAEMRSYNSLFNTSNMTSNIENSGYDSDDFM</sequence>